<evidence type="ECO:0000313" key="2">
    <source>
        <dbReference type="Proteomes" id="UP000660729"/>
    </source>
</evidence>
<sequence length="159" mass="17721">MASDTVKRLLREGADPNALLFTHPKNDNRQFSTWQCLLLEVWGQSQYWEKVDHMKSEGEEWDGVTGMIKIMLDGGAEPNVELELDLACYREGISKALWTSRLPASEAFGPRMCALFEAQIASASEEGNYPLRRAKQRFPAVAELLGARSQAIPDPPIAA</sequence>
<dbReference type="EMBL" id="JABCIY010000209">
    <property type="protein sequence ID" value="KAF7188576.1"/>
    <property type="molecule type" value="Genomic_DNA"/>
</dbReference>
<name>A0A8H6RCG7_9PEZI</name>
<reference evidence="1" key="1">
    <citation type="submission" date="2020-04" db="EMBL/GenBank/DDBJ databases">
        <title>Draft genome resource of the tomato pathogen Pseudocercospora fuligena.</title>
        <authorList>
            <person name="Zaccaron A."/>
        </authorList>
    </citation>
    <scope>NUCLEOTIDE SEQUENCE</scope>
    <source>
        <strain evidence="1">PF001</strain>
    </source>
</reference>
<comment type="caution">
    <text evidence="1">The sequence shown here is derived from an EMBL/GenBank/DDBJ whole genome shotgun (WGS) entry which is preliminary data.</text>
</comment>
<keyword evidence="2" id="KW-1185">Reference proteome</keyword>
<proteinExistence type="predicted"/>
<organism evidence="1 2">
    <name type="scientific">Pseudocercospora fuligena</name>
    <dbReference type="NCBI Taxonomy" id="685502"/>
    <lineage>
        <taxon>Eukaryota</taxon>
        <taxon>Fungi</taxon>
        <taxon>Dikarya</taxon>
        <taxon>Ascomycota</taxon>
        <taxon>Pezizomycotina</taxon>
        <taxon>Dothideomycetes</taxon>
        <taxon>Dothideomycetidae</taxon>
        <taxon>Mycosphaerellales</taxon>
        <taxon>Mycosphaerellaceae</taxon>
        <taxon>Pseudocercospora</taxon>
    </lineage>
</organism>
<gene>
    <name evidence="1" type="ORF">HII31_10238</name>
</gene>
<protein>
    <submittedName>
        <fullName evidence="1">Uncharacterized protein</fullName>
    </submittedName>
</protein>
<dbReference type="Proteomes" id="UP000660729">
    <property type="component" value="Unassembled WGS sequence"/>
</dbReference>
<accession>A0A8H6RCG7</accession>
<dbReference type="AlphaFoldDB" id="A0A8H6RCG7"/>
<evidence type="ECO:0000313" key="1">
    <source>
        <dbReference type="EMBL" id="KAF7188576.1"/>
    </source>
</evidence>